<proteinExistence type="predicted"/>
<gene>
    <name evidence="2" type="ORF">P5G51_002395</name>
</gene>
<reference evidence="2 3" key="1">
    <citation type="submission" date="2023-10" db="EMBL/GenBank/DDBJ databases">
        <title>179-bfca-hs.</title>
        <authorList>
            <person name="Miliotis G."/>
            <person name="Sengupta P."/>
            <person name="Hameed A."/>
            <person name="Chuvochina M."/>
            <person name="Mcdonagh F."/>
            <person name="Simpson A.C."/>
            <person name="Singh N.K."/>
            <person name="Rekha P.D."/>
            <person name="Raman K."/>
            <person name="Hugenholtz P."/>
            <person name="Venkateswaran K."/>
        </authorList>
    </citation>
    <scope>NUCLEOTIDE SEQUENCE [LARGE SCALE GENOMIC DNA]</scope>
    <source>
        <strain evidence="2 3">179-BFC-A-HS</strain>
    </source>
</reference>
<name>A0ABU5CDR0_9BACI</name>
<dbReference type="Gene3D" id="3.30.70.270">
    <property type="match status" value="1"/>
</dbReference>
<dbReference type="GO" id="GO:0052621">
    <property type="term" value="F:diguanylate cyclase activity"/>
    <property type="evidence" value="ECO:0007669"/>
    <property type="project" value="UniProtKB-EC"/>
</dbReference>
<dbReference type="EC" id="2.7.7.65" evidence="2"/>
<dbReference type="InterPro" id="IPR000160">
    <property type="entry name" value="GGDEF_dom"/>
</dbReference>
<dbReference type="InterPro" id="IPR043128">
    <property type="entry name" value="Rev_trsase/Diguanyl_cyclase"/>
</dbReference>
<organism evidence="2 3">
    <name type="scientific">Tigheibacillus jepli</name>
    <dbReference type="NCBI Taxonomy" id="3035914"/>
    <lineage>
        <taxon>Bacteria</taxon>
        <taxon>Bacillati</taxon>
        <taxon>Bacillota</taxon>
        <taxon>Bacilli</taxon>
        <taxon>Bacillales</taxon>
        <taxon>Bacillaceae</taxon>
        <taxon>Tigheibacillus</taxon>
    </lineage>
</organism>
<dbReference type="PANTHER" id="PTHR45138">
    <property type="entry name" value="REGULATORY COMPONENTS OF SENSORY TRANSDUCTION SYSTEM"/>
    <property type="match status" value="1"/>
</dbReference>
<dbReference type="Proteomes" id="UP001228376">
    <property type="component" value="Unassembled WGS sequence"/>
</dbReference>
<dbReference type="PROSITE" id="PS50887">
    <property type="entry name" value="GGDEF"/>
    <property type="match status" value="1"/>
</dbReference>
<comment type="caution">
    <text evidence="2">The sequence shown here is derived from an EMBL/GenBank/DDBJ whole genome shotgun (WGS) entry which is preliminary data.</text>
</comment>
<dbReference type="InterPro" id="IPR029787">
    <property type="entry name" value="Nucleotide_cyclase"/>
</dbReference>
<evidence type="ECO:0000259" key="1">
    <source>
        <dbReference type="PROSITE" id="PS50887"/>
    </source>
</evidence>
<dbReference type="CDD" id="cd01949">
    <property type="entry name" value="GGDEF"/>
    <property type="match status" value="1"/>
</dbReference>
<dbReference type="SMART" id="SM00267">
    <property type="entry name" value="GGDEF"/>
    <property type="match status" value="1"/>
</dbReference>
<dbReference type="SUPFAM" id="SSF55073">
    <property type="entry name" value="Nucleotide cyclase"/>
    <property type="match status" value="1"/>
</dbReference>
<keyword evidence="2" id="KW-0808">Transferase</keyword>
<dbReference type="NCBIfam" id="TIGR00254">
    <property type="entry name" value="GGDEF"/>
    <property type="match status" value="1"/>
</dbReference>
<accession>A0ABU5CDR0</accession>
<dbReference type="Pfam" id="PF00990">
    <property type="entry name" value="GGDEF"/>
    <property type="match status" value="1"/>
</dbReference>
<dbReference type="RefSeq" id="WP_320384186.1">
    <property type="nucleotide sequence ID" value="NZ_JAROCA020000001.1"/>
</dbReference>
<feature type="domain" description="GGDEF" evidence="1">
    <location>
        <begin position="36"/>
        <end position="174"/>
    </location>
</feature>
<keyword evidence="3" id="KW-1185">Reference proteome</keyword>
<evidence type="ECO:0000313" key="3">
    <source>
        <dbReference type="Proteomes" id="UP001228376"/>
    </source>
</evidence>
<dbReference type="InterPro" id="IPR050469">
    <property type="entry name" value="Diguanylate_Cyclase"/>
</dbReference>
<sequence>MERDKFREMAYTDFLTEVHNRAFMDHVMNDLDKTNEKIGIIVCDIDTFKRINDSYNHAVGDRVIQQFATCLRQQLNDEDYLFRSGGEEFTIFLRNRSYQECLELVEAIRQSVSNNPALAEFKNEQIAISYTASFGLYYHKASEFEDMKSAYVHADNLLFQAKEQGKNRFDAKNGVAETYHAMS</sequence>
<dbReference type="PANTHER" id="PTHR45138:SF9">
    <property type="entry name" value="DIGUANYLATE CYCLASE DGCM-RELATED"/>
    <property type="match status" value="1"/>
</dbReference>
<keyword evidence="2" id="KW-0548">Nucleotidyltransferase</keyword>
<evidence type="ECO:0000313" key="2">
    <source>
        <dbReference type="EMBL" id="MDY0404416.1"/>
    </source>
</evidence>
<protein>
    <submittedName>
        <fullName evidence="2">GGDEF domain-containing protein</fullName>
        <ecNumber evidence="2">2.7.7.65</ecNumber>
    </submittedName>
</protein>
<dbReference type="EMBL" id="JAROCA020000001">
    <property type="protein sequence ID" value="MDY0404416.1"/>
    <property type="molecule type" value="Genomic_DNA"/>
</dbReference>